<comment type="subcellular location">
    <subcellularLocation>
        <location evidence="2">Nucleus</location>
    </subcellularLocation>
</comment>
<dbReference type="GO" id="GO:0005634">
    <property type="term" value="C:nucleus"/>
    <property type="evidence" value="ECO:0007669"/>
    <property type="project" value="UniProtKB-SubCell"/>
</dbReference>
<evidence type="ECO:0000313" key="6">
    <source>
        <dbReference type="Proteomes" id="UP001163823"/>
    </source>
</evidence>
<comment type="function">
    <text evidence="2">Repressor of jasmonate responses.</text>
</comment>
<proteinExistence type="inferred from homology"/>
<dbReference type="Pfam" id="PF06200">
    <property type="entry name" value="tify"/>
    <property type="match status" value="1"/>
</dbReference>
<evidence type="ECO:0000313" key="5">
    <source>
        <dbReference type="EMBL" id="KAJ7963312.1"/>
    </source>
</evidence>
<keyword evidence="6" id="KW-1185">Reference proteome</keyword>
<evidence type="ECO:0000256" key="2">
    <source>
        <dbReference type="RuleBase" id="RU369065"/>
    </source>
</evidence>
<dbReference type="InterPro" id="IPR010399">
    <property type="entry name" value="Tify_dom"/>
</dbReference>
<dbReference type="Pfam" id="PF09425">
    <property type="entry name" value="Jas_motif"/>
    <property type="match status" value="1"/>
</dbReference>
<dbReference type="AlphaFoldDB" id="A0AAD7PQ15"/>
<dbReference type="EMBL" id="JARAOO010000007">
    <property type="protein sequence ID" value="KAJ7963312.1"/>
    <property type="molecule type" value="Genomic_DNA"/>
</dbReference>
<dbReference type="GO" id="GO:0009611">
    <property type="term" value="P:response to wounding"/>
    <property type="evidence" value="ECO:0007669"/>
    <property type="project" value="UniProtKB-UniRule"/>
</dbReference>
<reference evidence="5" key="1">
    <citation type="journal article" date="2023" name="Science">
        <title>Elucidation of the pathway for biosynthesis of saponin adjuvants from the soapbark tree.</title>
        <authorList>
            <person name="Reed J."/>
            <person name="Orme A."/>
            <person name="El-Demerdash A."/>
            <person name="Owen C."/>
            <person name="Martin L.B.B."/>
            <person name="Misra R.C."/>
            <person name="Kikuchi S."/>
            <person name="Rejzek M."/>
            <person name="Martin A.C."/>
            <person name="Harkess A."/>
            <person name="Leebens-Mack J."/>
            <person name="Louveau T."/>
            <person name="Stephenson M.J."/>
            <person name="Osbourn A."/>
        </authorList>
    </citation>
    <scope>NUCLEOTIDE SEQUENCE</scope>
    <source>
        <strain evidence="5">S10</strain>
    </source>
</reference>
<dbReference type="SMART" id="SM00979">
    <property type="entry name" value="TIFY"/>
    <property type="match status" value="1"/>
</dbReference>
<protein>
    <recommendedName>
        <fullName evidence="2">Protein TIFY</fullName>
    </recommendedName>
    <alternativeName>
        <fullName evidence="2">Jasmonate ZIM domain-containing protein</fullName>
    </alternativeName>
</protein>
<organism evidence="5 6">
    <name type="scientific">Quillaja saponaria</name>
    <name type="common">Soap bark tree</name>
    <dbReference type="NCBI Taxonomy" id="32244"/>
    <lineage>
        <taxon>Eukaryota</taxon>
        <taxon>Viridiplantae</taxon>
        <taxon>Streptophyta</taxon>
        <taxon>Embryophyta</taxon>
        <taxon>Tracheophyta</taxon>
        <taxon>Spermatophyta</taxon>
        <taxon>Magnoliopsida</taxon>
        <taxon>eudicotyledons</taxon>
        <taxon>Gunneridae</taxon>
        <taxon>Pentapetalae</taxon>
        <taxon>rosids</taxon>
        <taxon>fabids</taxon>
        <taxon>Fabales</taxon>
        <taxon>Quillajaceae</taxon>
        <taxon>Quillaja</taxon>
    </lineage>
</organism>
<dbReference type="Proteomes" id="UP001163823">
    <property type="component" value="Chromosome 7"/>
</dbReference>
<dbReference type="InterPro" id="IPR040390">
    <property type="entry name" value="TIFY/JAZ"/>
</dbReference>
<dbReference type="GO" id="GO:0031347">
    <property type="term" value="P:regulation of defense response"/>
    <property type="evidence" value="ECO:0007669"/>
    <property type="project" value="UniProtKB-UniRule"/>
</dbReference>
<evidence type="ECO:0000256" key="1">
    <source>
        <dbReference type="ARBA" id="ARBA00008614"/>
    </source>
</evidence>
<dbReference type="InterPro" id="IPR018467">
    <property type="entry name" value="CCT_CS"/>
</dbReference>
<dbReference type="GO" id="GO:2000022">
    <property type="term" value="P:regulation of jasmonic acid mediated signaling pathway"/>
    <property type="evidence" value="ECO:0007669"/>
    <property type="project" value="UniProtKB-UniRule"/>
</dbReference>
<dbReference type="KEGG" id="qsa:O6P43_018427"/>
<comment type="similarity">
    <text evidence="1 2">Belongs to the TIFY/JAZ family.</text>
</comment>
<accession>A0AAD7PQ15</accession>
<feature type="region of interest" description="Disordered" evidence="3">
    <location>
        <begin position="197"/>
        <end position="239"/>
    </location>
</feature>
<feature type="compositionally biased region" description="Basic and acidic residues" evidence="3">
    <location>
        <begin position="225"/>
        <end position="239"/>
    </location>
</feature>
<dbReference type="PROSITE" id="PS51320">
    <property type="entry name" value="TIFY"/>
    <property type="match status" value="1"/>
</dbReference>
<keyword evidence="2" id="KW-0539">Nucleus</keyword>
<name>A0AAD7PQ15_QUISA</name>
<dbReference type="PANTHER" id="PTHR33077:SF52">
    <property type="entry name" value="PROTEIN TIFY 11D"/>
    <property type="match status" value="1"/>
</dbReference>
<gene>
    <name evidence="5" type="ORF">O6P43_018427</name>
</gene>
<comment type="domain">
    <text evidence="2">The jas domain is required for interaction with COI1.</text>
</comment>
<evidence type="ECO:0000256" key="3">
    <source>
        <dbReference type="SAM" id="MobiDB-lite"/>
    </source>
</evidence>
<comment type="caution">
    <text evidence="5">The sequence shown here is derived from an EMBL/GenBank/DDBJ whole genome shotgun (WGS) entry which is preliminary data.</text>
</comment>
<evidence type="ECO:0000259" key="4">
    <source>
        <dbReference type="PROSITE" id="PS51320"/>
    </source>
</evidence>
<sequence length="239" mass="26223">MSNLVDGRRSGEAPEKSNFAQTCNLLSHYLKKEKRSIGDITLGVSGKMEAKATTMDLLTVMENPDDALKKNPAAMDSLPQFIENASIKQADPRSEPGSPQMTIFYAGKVLVFNNFPPEKATEIMELATKLSPNISEVNRTEPSVSLEPQPKMTSVTVTNTTQEAPIKASQASGSEMGIARRNSLHKFFAKRKERVTARGPYQMIHHPMTDSPKPEEGSSGPSGIHDPEDQSLKQLELKL</sequence>
<dbReference type="PANTHER" id="PTHR33077">
    <property type="entry name" value="PROTEIN TIFY 4A-RELATED-RELATED"/>
    <property type="match status" value="1"/>
</dbReference>
<keyword evidence="2" id="KW-1184">Jasmonic acid signaling pathway</keyword>
<feature type="domain" description="Tify" evidence="4">
    <location>
        <begin position="94"/>
        <end position="129"/>
    </location>
</feature>